<keyword evidence="6" id="KW-1185">Reference proteome</keyword>
<name>A0ABS9D3Q5_9ALTE</name>
<dbReference type="Gene3D" id="3.40.50.2300">
    <property type="match status" value="2"/>
</dbReference>
<evidence type="ECO:0000313" key="5">
    <source>
        <dbReference type="EMBL" id="MCF2946673.1"/>
    </source>
</evidence>
<dbReference type="CDD" id="cd06324">
    <property type="entry name" value="PBP1_ABC_sugar_binding-like"/>
    <property type="match status" value="1"/>
</dbReference>
<protein>
    <submittedName>
        <fullName evidence="5">ABC transporter substrate-binding protein</fullName>
    </submittedName>
</protein>
<comment type="similarity">
    <text evidence="2">Belongs to the bacterial solute-binding protein 2 family.</text>
</comment>
<accession>A0ABS9D3Q5</accession>
<evidence type="ECO:0000256" key="2">
    <source>
        <dbReference type="ARBA" id="ARBA00007639"/>
    </source>
</evidence>
<dbReference type="Proteomes" id="UP001521137">
    <property type="component" value="Unassembled WGS sequence"/>
</dbReference>
<proteinExistence type="inferred from homology"/>
<evidence type="ECO:0000313" key="6">
    <source>
        <dbReference type="Proteomes" id="UP001521137"/>
    </source>
</evidence>
<dbReference type="Pfam" id="PF13407">
    <property type="entry name" value="Peripla_BP_4"/>
    <property type="match status" value="1"/>
</dbReference>
<gene>
    <name evidence="5" type="ORF">L0668_01010</name>
</gene>
<evidence type="ECO:0000256" key="1">
    <source>
        <dbReference type="ARBA" id="ARBA00004196"/>
    </source>
</evidence>
<feature type="domain" description="Periplasmic binding protein" evidence="4">
    <location>
        <begin position="132"/>
        <end position="287"/>
    </location>
</feature>
<sequence>MSPKVNAKPEMKPSQDVILFVKADKDYPFWKSAVSFAEAVAGVLSLRFTAHYIPQAHRDRFNSVEYIKLYLKQLKNPPSLVISSFFLGAEEQVLQLFGSQSIAFISLNSNISHQQFSILGKPRERFPLWLGHISPNDVVVGKQLVQSLLRHYRANKNCDIDDCNANIYGFAGLPFAAASRQRKLGVESVVSKDNMAHSYDIVPADWRRHIVGEKMNAVVYRYPDIDIFWAASDTMAWGIVDGIKNNKYKQKVLIGGIDWAPETIPYIKNGDMTLSLGGHFLEAGIALILYYDYLNGLDFAAKYGTVIETKLSELNQQNLDLLGSFLAVPQWKESVLKKYSKFNNPARQDYVFDPQTIIRQQLN</sequence>
<comment type="caution">
    <text evidence="5">The sequence shown here is derived from an EMBL/GenBank/DDBJ whole genome shotgun (WGS) entry which is preliminary data.</text>
</comment>
<evidence type="ECO:0000256" key="3">
    <source>
        <dbReference type="ARBA" id="ARBA00022729"/>
    </source>
</evidence>
<comment type="subcellular location">
    <subcellularLocation>
        <location evidence="1">Cell envelope</location>
    </subcellularLocation>
</comment>
<dbReference type="SUPFAM" id="SSF53822">
    <property type="entry name" value="Periplasmic binding protein-like I"/>
    <property type="match status" value="1"/>
</dbReference>
<reference evidence="5 6" key="1">
    <citation type="submission" date="2022-01" db="EMBL/GenBank/DDBJ databases">
        <title>Paraglaciecola sp. G1-23.</title>
        <authorList>
            <person name="Jin M.S."/>
            <person name="Han D.M."/>
            <person name="Kim H.M."/>
            <person name="Jeon C.O."/>
        </authorList>
    </citation>
    <scope>NUCLEOTIDE SEQUENCE [LARGE SCALE GENOMIC DNA]</scope>
    <source>
        <strain evidence="5 6">G1-23</strain>
    </source>
</reference>
<dbReference type="PANTHER" id="PTHR46847">
    <property type="entry name" value="D-ALLOSE-BINDING PERIPLASMIC PROTEIN-RELATED"/>
    <property type="match status" value="1"/>
</dbReference>
<dbReference type="PANTHER" id="PTHR46847:SF1">
    <property type="entry name" value="D-ALLOSE-BINDING PERIPLASMIC PROTEIN-RELATED"/>
    <property type="match status" value="1"/>
</dbReference>
<organism evidence="5 6">
    <name type="scientific">Paraglaciecola algarum</name>
    <dbReference type="NCBI Taxonomy" id="3050085"/>
    <lineage>
        <taxon>Bacteria</taxon>
        <taxon>Pseudomonadati</taxon>
        <taxon>Pseudomonadota</taxon>
        <taxon>Gammaproteobacteria</taxon>
        <taxon>Alteromonadales</taxon>
        <taxon>Alteromonadaceae</taxon>
        <taxon>Paraglaciecola</taxon>
    </lineage>
</organism>
<dbReference type="RefSeq" id="WP_235310199.1">
    <property type="nucleotide sequence ID" value="NZ_JAKGAS010000001.1"/>
</dbReference>
<dbReference type="InterPro" id="IPR028082">
    <property type="entry name" value="Peripla_BP_I"/>
</dbReference>
<dbReference type="EMBL" id="JAKGAS010000001">
    <property type="protein sequence ID" value="MCF2946673.1"/>
    <property type="molecule type" value="Genomic_DNA"/>
</dbReference>
<keyword evidence="3" id="KW-0732">Signal</keyword>
<dbReference type="InterPro" id="IPR025997">
    <property type="entry name" value="SBP_2_dom"/>
</dbReference>
<evidence type="ECO:0000259" key="4">
    <source>
        <dbReference type="Pfam" id="PF13407"/>
    </source>
</evidence>